<dbReference type="OrthoDB" id="48740at2759"/>
<feature type="region of interest" description="Disordered" evidence="1">
    <location>
        <begin position="78"/>
        <end position="114"/>
    </location>
</feature>
<accession>A0A1Z5JM53</accession>
<keyword evidence="4" id="KW-1185">Reference proteome</keyword>
<organism evidence="3 4">
    <name type="scientific">Fistulifera solaris</name>
    <name type="common">Oleaginous diatom</name>
    <dbReference type="NCBI Taxonomy" id="1519565"/>
    <lineage>
        <taxon>Eukaryota</taxon>
        <taxon>Sar</taxon>
        <taxon>Stramenopiles</taxon>
        <taxon>Ochrophyta</taxon>
        <taxon>Bacillariophyta</taxon>
        <taxon>Bacillariophyceae</taxon>
        <taxon>Bacillariophycidae</taxon>
        <taxon>Naviculales</taxon>
        <taxon>Naviculaceae</taxon>
        <taxon>Fistulifera</taxon>
    </lineage>
</organism>
<feature type="transmembrane region" description="Helical" evidence="2">
    <location>
        <begin position="136"/>
        <end position="160"/>
    </location>
</feature>
<comment type="caution">
    <text evidence="3">The sequence shown here is derived from an EMBL/GenBank/DDBJ whole genome shotgun (WGS) entry which is preliminary data.</text>
</comment>
<feature type="compositionally biased region" description="Polar residues" evidence="1">
    <location>
        <begin position="83"/>
        <end position="92"/>
    </location>
</feature>
<evidence type="ECO:0000313" key="3">
    <source>
        <dbReference type="EMBL" id="GAX15087.1"/>
    </source>
</evidence>
<dbReference type="InParanoid" id="A0A1Z5JM53"/>
<evidence type="ECO:0000313" key="4">
    <source>
        <dbReference type="Proteomes" id="UP000198406"/>
    </source>
</evidence>
<dbReference type="EMBL" id="BDSP01000087">
    <property type="protein sequence ID" value="GAX15087.1"/>
    <property type="molecule type" value="Genomic_DNA"/>
</dbReference>
<evidence type="ECO:0000256" key="2">
    <source>
        <dbReference type="SAM" id="Phobius"/>
    </source>
</evidence>
<keyword evidence="2" id="KW-0812">Transmembrane</keyword>
<feature type="compositionally biased region" description="Basic and acidic residues" evidence="1">
    <location>
        <begin position="94"/>
        <end position="105"/>
    </location>
</feature>
<name>A0A1Z5JM53_FISSO</name>
<keyword evidence="2" id="KW-0472">Membrane</keyword>
<reference evidence="3 4" key="1">
    <citation type="journal article" date="2015" name="Plant Cell">
        <title>Oil accumulation by the oleaginous diatom Fistulifera solaris as revealed by the genome and transcriptome.</title>
        <authorList>
            <person name="Tanaka T."/>
            <person name="Maeda Y."/>
            <person name="Veluchamy A."/>
            <person name="Tanaka M."/>
            <person name="Abida H."/>
            <person name="Marechal E."/>
            <person name="Bowler C."/>
            <person name="Muto M."/>
            <person name="Sunaga Y."/>
            <person name="Tanaka M."/>
            <person name="Yoshino T."/>
            <person name="Taniguchi T."/>
            <person name="Fukuda Y."/>
            <person name="Nemoto M."/>
            <person name="Matsumoto M."/>
            <person name="Wong P.S."/>
            <person name="Aburatani S."/>
            <person name="Fujibuchi W."/>
        </authorList>
    </citation>
    <scope>NUCLEOTIDE SEQUENCE [LARGE SCALE GENOMIC DNA]</scope>
    <source>
        <strain evidence="3 4">JPCC DA0580</strain>
    </source>
</reference>
<dbReference type="Proteomes" id="UP000198406">
    <property type="component" value="Unassembled WGS sequence"/>
</dbReference>
<sequence>MPYHRYNNSEDDEDADGVDTIVRNANIFLDGESVILPESTYGDDQFADDVSSINSSIHPNRDVVTFENDLPTSSRHLKIKGISPQTKDTTPSFIEEKSRTSKDTRSVPTSQSQPAEVASSSFLPLWVRQAPTWLKIVFLLSVLLLVGAMVLVVVGLVLAMSSNDEDSNALTGGGNGTFPPSTQTTLAPVATPTIDETSPPTYPPSDFPSTIVPSQMDEDLLTIYVTMGELEEDLEQLSSIPTASGNSVLVHLGNWNTDFSENGCEDIDFDEIKGIYSNSSVPVYFVVGDSEYGDCSDPVTALDEWRTNLVGYESEYWESPPYQVSRSERNPELFAIEMGNTVVLSVNVGQIQADGDDREASRVSNESLRWIAALYEENWDVQRNFVLLSSQFLPGNDDQSIRFFENLLADIPTYDLIQFYWIQVGDDQNLDILSQYDGIENLDVITVVNQSWPLLRVAINTSDVAEEPITFGYAN</sequence>
<keyword evidence="2" id="KW-1133">Transmembrane helix</keyword>
<gene>
    <name evidence="3" type="ORF">FisN_12Lh216</name>
</gene>
<dbReference type="AlphaFoldDB" id="A0A1Z5JM53"/>
<evidence type="ECO:0000256" key="1">
    <source>
        <dbReference type="SAM" id="MobiDB-lite"/>
    </source>
</evidence>
<protein>
    <submittedName>
        <fullName evidence="3">Uncharacterized protein</fullName>
    </submittedName>
</protein>
<proteinExistence type="predicted"/>